<dbReference type="EMBL" id="JAHWGI010000833">
    <property type="protein sequence ID" value="KAK3917997.1"/>
    <property type="molecule type" value="Genomic_DNA"/>
</dbReference>
<dbReference type="Proteomes" id="UP001219518">
    <property type="component" value="Unassembled WGS sequence"/>
</dbReference>
<dbReference type="PANTHER" id="PTHR46704">
    <property type="entry name" value="CXC DOMAIN-CONTAINING PROTEIN-RELATED"/>
    <property type="match status" value="1"/>
</dbReference>
<dbReference type="AlphaFoldDB" id="A0AAE1HAV3"/>
<dbReference type="InterPro" id="IPR033467">
    <property type="entry name" value="Tesmin/TSO1-like_CXC"/>
</dbReference>
<evidence type="ECO:0000313" key="2">
    <source>
        <dbReference type="EMBL" id="KAK3917997.1"/>
    </source>
</evidence>
<keyword evidence="3" id="KW-1185">Reference proteome</keyword>
<dbReference type="PANTHER" id="PTHR46704:SF9">
    <property type="entry name" value="BHLH DOMAIN-CONTAINING PROTEIN"/>
    <property type="match status" value="1"/>
</dbReference>
<feature type="domain" description="Tesmin/TSO1-like CXC" evidence="1">
    <location>
        <begin position="789"/>
        <end position="830"/>
    </location>
</feature>
<accession>A0AAE1HAV3</accession>
<evidence type="ECO:0000313" key="3">
    <source>
        <dbReference type="Proteomes" id="UP001219518"/>
    </source>
</evidence>
<gene>
    <name evidence="2" type="ORF">KUF71_007400</name>
</gene>
<organism evidence="2 3">
    <name type="scientific">Frankliniella fusca</name>
    <dbReference type="NCBI Taxonomy" id="407009"/>
    <lineage>
        <taxon>Eukaryota</taxon>
        <taxon>Metazoa</taxon>
        <taxon>Ecdysozoa</taxon>
        <taxon>Arthropoda</taxon>
        <taxon>Hexapoda</taxon>
        <taxon>Insecta</taxon>
        <taxon>Pterygota</taxon>
        <taxon>Neoptera</taxon>
        <taxon>Paraneoptera</taxon>
        <taxon>Thysanoptera</taxon>
        <taxon>Terebrantia</taxon>
        <taxon>Thripoidea</taxon>
        <taxon>Thripidae</taxon>
        <taxon>Frankliniella</taxon>
    </lineage>
</organism>
<comment type="caution">
    <text evidence="2">The sequence shown here is derived from an EMBL/GenBank/DDBJ whole genome shotgun (WGS) entry which is preliminary data.</text>
</comment>
<reference evidence="2" key="2">
    <citation type="journal article" date="2023" name="BMC Genomics">
        <title>Pest status, molecular evolution, and epigenetic factors derived from the genome assembly of Frankliniella fusca, a thysanopteran phytovirus vector.</title>
        <authorList>
            <person name="Catto M.A."/>
            <person name="Labadie P.E."/>
            <person name="Jacobson A.L."/>
            <person name="Kennedy G.G."/>
            <person name="Srinivasan R."/>
            <person name="Hunt B.G."/>
        </authorList>
    </citation>
    <scope>NUCLEOTIDE SEQUENCE</scope>
    <source>
        <strain evidence="2">PL_HMW_Pooled</strain>
    </source>
</reference>
<evidence type="ECO:0000259" key="1">
    <source>
        <dbReference type="SMART" id="SM01114"/>
    </source>
</evidence>
<dbReference type="SMART" id="SM01114">
    <property type="entry name" value="CXC"/>
    <property type="match status" value="1"/>
</dbReference>
<name>A0AAE1HAV3_9NEOP</name>
<protein>
    <submittedName>
        <fullName evidence="2">LexA repressor</fullName>
    </submittedName>
</protein>
<reference evidence="2" key="1">
    <citation type="submission" date="2021-07" db="EMBL/GenBank/DDBJ databases">
        <authorList>
            <person name="Catto M.A."/>
            <person name="Jacobson A."/>
            <person name="Kennedy G."/>
            <person name="Labadie P."/>
            <person name="Hunt B.G."/>
            <person name="Srinivasan R."/>
        </authorList>
    </citation>
    <scope>NUCLEOTIDE SEQUENCE</scope>
    <source>
        <strain evidence="2">PL_HMW_Pooled</strain>
        <tissue evidence="2">Head</tissue>
    </source>
</reference>
<sequence>MSGSGLEELWVESGVAAETMASKVMEGKVYSKGMRLMKLTLQALWRIILPVFQQHLLEVDPDLADKLTRSVCDIICLEEVLQENNIYLKINEWVKSTENVELQFWMTYVEMAHILLEFTRSMRDGKWDLYLSSLSQMLPYLARYDHHNYLKSLSVYIAEMHALPSEVEAAFRQGDFVVKASPGSFNQVDPDHAQEWLVGEVKKASSGVIGLVQDESSLQRWALTYCWHAAISRKTYQMFDLEKATDLHAELYPGRKKRDQSDEDYLVQAMKAFGMFKFEPDSTLKNVATKDVATDDIKTSLPTVKEQGTLQVSQFINNRLSREKSESFYARVKLNAAPTFHNLYKNDQSKQMAVKKTNKQDRNILQRLITAYEAGRAVDLKEILKHELHNFPLSLVHANGTMRTGNKAELMKVLTENVEVPNTLAAGGNDHLIIDGQALIMSIGKPHNAQTFGDLANAVTNRIKSLSSNYQRVDVVFDRYNKHSIKAETRQKRTATSRPIRRAITSRAVPLPKSWSNYITLEENKSELADFISNEILTANYGQTTVVVAGGFTDELQVNASNGMDCSSLQSTHEESDTRVILHAVNSPHSRVVVSARDTDVFVLLLHHFKSMKCKECFMMAGTAKDRKYVPIHTVCAQMSVNERKNILAFHALTGCDTNSFIAGIGKRGALAVYRDHCKLLDGLGVGEARERLVSKSEKFMVLLYKRKENTCDEARHILFGKVSSPELLPPTSDAARLHILRATYQAAVWLKADTARPDLPDPCQHGWRLEENYTPVYTTLPAVPETCTQLLSCGCRSACSTRLCKCRREEEVCTKLCKCQADCSNVHDDVFQ</sequence>
<proteinExistence type="predicted"/>